<dbReference type="AlphaFoldDB" id="A0A173GZV3"/>
<sequence>MAAAGEPLHSHQRLTAPSAFLHTLPSVTTAPVALSQSICGTITPLSPTPVSTATAMGRSGLFAPLTTGPAARAAKTFLVPVAGARMTSDFGHRRHPVRRISHRHNGVDFAAPTGTPVLAAADGTVKHIGNERRGFGRYIVISHRYESETVYAHLSSLARDLRVGNAVISGQVIGAVGQTGMATGPHLHFELRRRGLPVDPAPLLHQRGAKTRADGETFAANGCQSVLNAVPLWHVSSPMPSPMGGQGAAPSSVRTTPARWTYSPL</sequence>
<proteinExistence type="predicted"/>
<dbReference type="STRING" id="656179.AB870_25930"/>
<dbReference type="GO" id="GO:0004222">
    <property type="term" value="F:metalloendopeptidase activity"/>
    <property type="evidence" value="ECO:0007669"/>
    <property type="project" value="TreeGrafter"/>
</dbReference>
<accession>A0A173GZV3</accession>
<evidence type="ECO:0000259" key="2">
    <source>
        <dbReference type="Pfam" id="PF01551"/>
    </source>
</evidence>
<feature type="region of interest" description="Disordered" evidence="1">
    <location>
        <begin position="241"/>
        <end position="265"/>
    </location>
</feature>
<evidence type="ECO:0000313" key="4">
    <source>
        <dbReference type="Proteomes" id="UP000035651"/>
    </source>
</evidence>
<keyword evidence="4" id="KW-1185">Reference proteome</keyword>
<dbReference type="Gene3D" id="2.70.70.10">
    <property type="entry name" value="Glucose Permease (Domain IIA)"/>
    <property type="match status" value="1"/>
</dbReference>
<protein>
    <recommendedName>
        <fullName evidence="2">M23ase beta-sheet core domain-containing protein</fullName>
    </recommendedName>
</protein>
<dbReference type="InterPro" id="IPR016047">
    <property type="entry name" value="M23ase_b-sheet_dom"/>
</dbReference>
<feature type="domain" description="M23ase beta-sheet core" evidence="2">
    <location>
        <begin position="103"/>
        <end position="200"/>
    </location>
</feature>
<gene>
    <name evidence="3" type="ORF">AB870_25930</name>
</gene>
<dbReference type="KEGG" id="pfg:AB870_25930"/>
<evidence type="ECO:0000256" key="1">
    <source>
        <dbReference type="SAM" id="MobiDB-lite"/>
    </source>
</evidence>
<reference evidence="3" key="1">
    <citation type="submission" date="2016-06" db="EMBL/GenBank/DDBJ databases">
        <title>Complete Genome Sequence of Pandoraea faecigallinarum DSM-23572.</title>
        <authorList>
            <person name="Yong D."/>
            <person name="Ee R."/>
            <person name="Lim Y.-L."/>
            <person name="Yin W.-F."/>
            <person name="Chan K.-G."/>
        </authorList>
    </citation>
    <scope>NUCLEOTIDE SEQUENCE</scope>
    <source>
        <strain evidence="3">DSM 23572</strain>
    </source>
</reference>
<dbReference type="InterPro" id="IPR050570">
    <property type="entry name" value="Cell_wall_metabolism_enzyme"/>
</dbReference>
<name>A0A173GZV3_9BURK</name>
<evidence type="ECO:0000313" key="3">
    <source>
        <dbReference type="EMBL" id="ANI21730.1"/>
    </source>
</evidence>
<dbReference type="EMBL" id="CP011807">
    <property type="protein sequence ID" value="ANI21730.1"/>
    <property type="molecule type" value="Genomic_DNA"/>
</dbReference>
<dbReference type="PANTHER" id="PTHR21666:SF270">
    <property type="entry name" value="MUREIN HYDROLASE ACTIVATOR ENVC"/>
    <property type="match status" value="1"/>
</dbReference>
<dbReference type="Pfam" id="PF01551">
    <property type="entry name" value="Peptidase_M23"/>
    <property type="match status" value="1"/>
</dbReference>
<dbReference type="Proteomes" id="UP000035651">
    <property type="component" value="Chromosome"/>
</dbReference>
<dbReference type="PANTHER" id="PTHR21666">
    <property type="entry name" value="PEPTIDASE-RELATED"/>
    <property type="match status" value="1"/>
</dbReference>
<organism evidence="3 4">
    <name type="scientific">Pandoraea faecigallinarum</name>
    <dbReference type="NCBI Taxonomy" id="656179"/>
    <lineage>
        <taxon>Bacteria</taxon>
        <taxon>Pseudomonadati</taxon>
        <taxon>Pseudomonadota</taxon>
        <taxon>Betaproteobacteria</taxon>
        <taxon>Burkholderiales</taxon>
        <taxon>Burkholderiaceae</taxon>
        <taxon>Pandoraea</taxon>
    </lineage>
</organism>
<dbReference type="SUPFAM" id="SSF51261">
    <property type="entry name" value="Duplicated hybrid motif"/>
    <property type="match status" value="1"/>
</dbReference>
<dbReference type="CDD" id="cd12797">
    <property type="entry name" value="M23_peptidase"/>
    <property type="match status" value="1"/>
</dbReference>
<dbReference type="InterPro" id="IPR011055">
    <property type="entry name" value="Dup_hybrid_motif"/>
</dbReference>